<evidence type="ECO:0000256" key="7">
    <source>
        <dbReference type="ARBA" id="ARBA00023180"/>
    </source>
</evidence>
<gene>
    <name evidence="8" type="ORF">FEM48_Zijuj05G0101600</name>
</gene>
<keyword evidence="2" id="KW-0808">Transferase</keyword>
<reference evidence="8" key="1">
    <citation type="journal article" date="2021" name="Front. Plant Sci.">
        <title>Chromosome-Scale Genome Assembly for Chinese Sour Jujube and Insights Into Its Genome Evolution and Domestication Signature.</title>
        <authorList>
            <person name="Shen L.-Y."/>
            <person name="Luo H."/>
            <person name="Wang X.-L."/>
            <person name="Wang X.-M."/>
            <person name="Qiu X.-J."/>
            <person name="Liu H."/>
            <person name="Zhou S.-S."/>
            <person name="Jia K.-H."/>
            <person name="Nie S."/>
            <person name="Bao Y.-T."/>
            <person name="Zhang R.-G."/>
            <person name="Yun Q.-Z."/>
            <person name="Chai Y.-H."/>
            <person name="Lu J.-Y."/>
            <person name="Li Y."/>
            <person name="Zhao S.-W."/>
            <person name="Mao J.-F."/>
            <person name="Jia S.-G."/>
            <person name="Mao Y.-M."/>
        </authorList>
    </citation>
    <scope>NUCLEOTIDE SEQUENCE</scope>
    <source>
        <strain evidence="8">AT0</strain>
        <tissue evidence="8">Leaf</tissue>
    </source>
</reference>
<dbReference type="InterPro" id="IPR045874">
    <property type="entry name" value="LRK10/LRL21-25-like"/>
</dbReference>
<keyword evidence="3" id="KW-0812">Transmembrane</keyword>
<sequence length="101" mass="11266">MIEGQHRIYTGSELRNANGTVENSSMNCSIKVSSKSDVYSYGMMNMEMVGGRRNLETEKEPTYRPYMNKVIEMLGGRLEALHIPPNHLLSSLLPQAESSSA</sequence>
<keyword evidence="2" id="KW-0723">Serine/threonine-protein kinase</keyword>
<evidence type="ECO:0000256" key="4">
    <source>
        <dbReference type="ARBA" id="ARBA00022729"/>
    </source>
</evidence>
<keyword evidence="5" id="KW-1133">Transmembrane helix</keyword>
<organism evidence="8 9">
    <name type="scientific">Ziziphus jujuba var. spinosa</name>
    <dbReference type="NCBI Taxonomy" id="714518"/>
    <lineage>
        <taxon>Eukaryota</taxon>
        <taxon>Viridiplantae</taxon>
        <taxon>Streptophyta</taxon>
        <taxon>Embryophyta</taxon>
        <taxon>Tracheophyta</taxon>
        <taxon>Spermatophyta</taxon>
        <taxon>Magnoliopsida</taxon>
        <taxon>eudicotyledons</taxon>
        <taxon>Gunneridae</taxon>
        <taxon>Pentapetalae</taxon>
        <taxon>rosids</taxon>
        <taxon>fabids</taxon>
        <taxon>Rosales</taxon>
        <taxon>Rhamnaceae</taxon>
        <taxon>Paliureae</taxon>
        <taxon>Ziziphus</taxon>
    </lineage>
</organism>
<evidence type="ECO:0000256" key="3">
    <source>
        <dbReference type="ARBA" id="ARBA00022692"/>
    </source>
</evidence>
<comment type="subcellular location">
    <subcellularLocation>
        <location evidence="1">Membrane</location>
        <topology evidence="1">Single-pass type I membrane protein</topology>
    </subcellularLocation>
</comment>
<keyword evidence="4" id="KW-0732">Signal</keyword>
<dbReference type="PANTHER" id="PTHR27009">
    <property type="entry name" value="RUST RESISTANCE KINASE LR10-RELATED"/>
    <property type="match status" value="1"/>
</dbReference>
<dbReference type="AlphaFoldDB" id="A0A978VEC5"/>
<dbReference type="Gene3D" id="1.10.510.10">
    <property type="entry name" value="Transferase(Phosphotransferase) domain 1"/>
    <property type="match status" value="1"/>
</dbReference>
<proteinExistence type="predicted"/>
<evidence type="ECO:0000256" key="5">
    <source>
        <dbReference type="ARBA" id="ARBA00022989"/>
    </source>
</evidence>
<comment type="caution">
    <text evidence="8">The sequence shown here is derived from an EMBL/GenBank/DDBJ whole genome shotgun (WGS) entry which is preliminary data.</text>
</comment>
<dbReference type="GO" id="GO:0016020">
    <property type="term" value="C:membrane"/>
    <property type="evidence" value="ECO:0007669"/>
    <property type="project" value="UniProtKB-SubCell"/>
</dbReference>
<protein>
    <submittedName>
        <fullName evidence="8">Uncharacterized protein</fullName>
    </submittedName>
</protein>
<dbReference type="SUPFAM" id="SSF56112">
    <property type="entry name" value="Protein kinase-like (PK-like)"/>
    <property type="match status" value="1"/>
</dbReference>
<accession>A0A978VEC5</accession>
<dbReference type="Proteomes" id="UP000813462">
    <property type="component" value="Unassembled WGS sequence"/>
</dbReference>
<evidence type="ECO:0000313" key="8">
    <source>
        <dbReference type="EMBL" id="KAH7528714.1"/>
    </source>
</evidence>
<name>A0A978VEC5_ZIZJJ</name>
<evidence type="ECO:0000256" key="2">
    <source>
        <dbReference type="ARBA" id="ARBA00022527"/>
    </source>
</evidence>
<keyword evidence="2" id="KW-0418">Kinase</keyword>
<dbReference type="GO" id="GO:0004674">
    <property type="term" value="F:protein serine/threonine kinase activity"/>
    <property type="evidence" value="ECO:0007669"/>
    <property type="project" value="UniProtKB-KW"/>
</dbReference>
<dbReference type="InterPro" id="IPR011009">
    <property type="entry name" value="Kinase-like_dom_sf"/>
</dbReference>
<keyword evidence="7" id="KW-0325">Glycoprotein</keyword>
<evidence type="ECO:0000256" key="6">
    <source>
        <dbReference type="ARBA" id="ARBA00023136"/>
    </source>
</evidence>
<keyword evidence="6" id="KW-0472">Membrane</keyword>
<dbReference type="EMBL" id="JAEACU010000005">
    <property type="protein sequence ID" value="KAH7528714.1"/>
    <property type="molecule type" value="Genomic_DNA"/>
</dbReference>
<evidence type="ECO:0000256" key="1">
    <source>
        <dbReference type="ARBA" id="ARBA00004479"/>
    </source>
</evidence>
<evidence type="ECO:0000313" key="9">
    <source>
        <dbReference type="Proteomes" id="UP000813462"/>
    </source>
</evidence>